<keyword evidence="3" id="KW-1133">Transmembrane helix</keyword>
<sequence>MYVIIADTDIRNDANSNIFYREITDTDVNILSSITDMIKNAYSILVSTYKIVWSFMATWDRVPGHKGDSGRNTFQAIIATNIFYSFTIFSYYKLEWSLGQWSGYPSDGLLTTPYGGSTLAGYTLQFHGICFNETSSYRIKIENLTIMSDFVADYTRQANDNNQLNITPVQPILLQSSVNLSLIDDDTYYLNNFTLLKSNTSIYIFAISSEQSKSSQQTRGFFSTFGCITSGFFLLSPLINSIGCALWSLMPANPVRTQPCPCIVPSTFESEYGGFKQDDACKLGLAWGCNFFHPGAHGCYRGEAEQAIGGARSQCCYTQDGKWIGKEENGARTLDVLFTWYGHFALDVVPFVTCCKWSNQCRTYYEKQSPDTCTNELNPPLPAGGKCDPHFTCYNNYSYTFNGYGEYVLFKTSSIEIQIQLEPIESNIINNHATVIQAFVIKNANYPKVQFELFTELKLLEIRVNNRLVTLNVDVDDLYSDEYLTVAQTNDTTYRIDYTN</sequence>
<evidence type="ECO:0000256" key="1">
    <source>
        <dbReference type="ARBA" id="ARBA00004370"/>
    </source>
</evidence>
<dbReference type="AlphaFoldDB" id="A0A815FID1"/>
<evidence type="ECO:0000259" key="7">
    <source>
        <dbReference type="PROSITE" id="PS51233"/>
    </source>
</evidence>
<keyword evidence="5" id="KW-1015">Disulfide bond</keyword>
<dbReference type="PANTHER" id="PTHR13802:SF52">
    <property type="entry name" value="MUCIN-4"/>
    <property type="match status" value="1"/>
</dbReference>
<evidence type="ECO:0000313" key="9">
    <source>
        <dbReference type="EMBL" id="CAF4176592.1"/>
    </source>
</evidence>
<dbReference type="InterPro" id="IPR003886">
    <property type="entry name" value="NIDO_dom"/>
</dbReference>
<dbReference type="InterPro" id="IPR005533">
    <property type="entry name" value="AMOP_dom"/>
</dbReference>
<dbReference type="Pfam" id="PF03782">
    <property type="entry name" value="AMOP"/>
    <property type="match status" value="1"/>
</dbReference>
<comment type="caution">
    <text evidence="8">The sequence shown here is derived from an EMBL/GenBank/DDBJ whole genome shotgun (WGS) entry which is preliminary data.</text>
</comment>
<evidence type="ECO:0000256" key="4">
    <source>
        <dbReference type="ARBA" id="ARBA00023136"/>
    </source>
</evidence>
<dbReference type="PANTHER" id="PTHR13802">
    <property type="entry name" value="MUCIN 4-RELATED"/>
    <property type="match status" value="1"/>
</dbReference>
<dbReference type="EMBL" id="CAJOBC010050656">
    <property type="protein sequence ID" value="CAF4176592.1"/>
    <property type="molecule type" value="Genomic_DNA"/>
</dbReference>
<dbReference type="PROSITE" id="PS51233">
    <property type="entry name" value="VWFD"/>
    <property type="match status" value="1"/>
</dbReference>
<name>A0A815FID1_9BILA</name>
<evidence type="ECO:0000256" key="2">
    <source>
        <dbReference type="ARBA" id="ARBA00022692"/>
    </source>
</evidence>
<dbReference type="InterPro" id="IPR051495">
    <property type="entry name" value="Epithelial_Barrier/Signaling"/>
</dbReference>
<dbReference type="Pfam" id="PF06119">
    <property type="entry name" value="NIDO"/>
    <property type="match status" value="1"/>
</dbReference>
<dbReference type="GO" id="GO:0007160">
    <property type="term" value="P:cell-matrix adhesion"/>
    <property type="evidence" value="ECO:0007669"/>
    <property type="project" value="InterPro"/>
</dbReference>
<reference evidence="8" key="1">
    <citation type="submission" date="2021-02" db="EMBL/GenBank/DDBJ databases">
        <authorList>
            <person name="Nowell W R."/>
        </authorList>
    </citation>
    <scope>NUCLEOTIDE SEQUENCE</scope>
</reference>
<dbReference type="EMBL" id="CAJNOQ010013677">
    <property type="protein sequence ID" value="CAF1326510.1"/>
    <property type="molecule type" value="Genomic_DNA"/>
</dbReference>
<keyword evidence="2" id="KW-0812">Transmembrane</keyword>
<gene>
    <name evidence="8" type="ORF">GPM918_LOCUS29733</name>
    <name evidence="9" type="ORF">SRO942_LOCUS30322</name>
</gene>
<dbReference type="InterPro" id="IPR001846">
    <property type="entry name" value="VWF_type-D"/>
</dbReference>
<dbReference type="Proteomes" id="UP000663829">
    <property type="component" value="Unassembled WGS sequence"/>
</dbReference>
<protein>
    <submittedName>
        <fullName evidence="8">Uncharacterized protein</fullName>
    </submittedName>
</protein>
<evidence type="ECO:0000313" key="10">
    <source>
        <dbReference type="Proteomes" id="UP000663829"/>
    </source>
</evidence>
<keyword evidence="10" id="KW-1185">Reference proteome</keyword>
<dbReference type="GO" id="GO:0016020">
    <property type="term" value="C:membrane"/>
    <property type="evidence" value="ECO:0007669"/>
    <property type="project" value="UniProtKB-SubCell"/>
</dbReference>
<feature type="non-terminal residue" evidence="8">
    <location>
        <position position="1"/>
    </location>
</feature>
<comment type="subcellular location">
    <subcellularLocation>
        <location evidence="1">Membrane</location>
    </subcellularLocation>
</comment>
<evidence type="ECO:0000256" key="3">
    <source>
        <dbReference type="ARBA" id="ARBA00022989"/>
    </source>
</evidence>
<dbReference type="OrthoDB" id="6236007at2759"/>
<proteinExistence type="predicted"/>
<feature type="domain" description="VWFD" evidence="7">
    <location>
        <begin position="381"/>
        <end position="500"/>
    </location>
</feature>
<dbReference type="SMART" id="SM00723">
    <property type="entry name" value="AMOP"/>
    <property type="match status" value="1"/>
</dbReference>
<keyword evidence="4" id="KW-0472">Membrane</keyword>
<dbReference type="PROSITE" id="PS50856">
    <property type="entry name" value="AMOP"/>
    <property type="match status" value="1"/>
</dbReference>
<evidence type="ECO:0000256" key="5">
    <source>
        <dbReference type="ARBA" id="ARBA00023157"/>
    </source>
</evidence>
<dbReference type="SMART" id="SM00539">
    <property type="entry name" value="NIDO"/>
    <property type="match status" value="1"/>
</dbReference>
<evidence type="ECO:0000313" key="8">
    <source>
        <dbReference type="EMBL" id="CAF1326510.1"/>
    </source>
</evidence>
<dbReference type="Proteomes" id="UP000681722">
    <property type="component" value="Unassembled WGS sequence"/>
</dbReference>
<organism evidence="8 10">
    <name type="scientific">Didymodactylos carnosus</name>
    <dbReference type="NCBI Taxonomy" id="1234261"/>
    <lineage>
        <taxon>Eukaryota</taxon>
        <taxon>Metazoa</taxon>
        <taxon>Spiralia</taxon>
        <taxon>Gnathifera</taxon>
        <taxon>Rotifera</taxon>
        <taxon>Eurotatoria</taxon>
        <taxon>Bdelloidea</taxon>
        <taxon>Philodinida</taxon>
        <taxon>Philodinidae</taxon>
        <taxon>Didymodactylos</taxon>
    </lineage>
</organism>
<accession>A0A815FID1</accession>
<evidence type="ECO:0000259" key="6">
    <source>
        <dbReference type="PROSITE" id="PS50856"/>
    </source>
</evidence>
<feature type="domain" description="AMOP" evidence="6">
    <location>
        <begin position="228"/>
        <end position="368"/>
    </location>
</feature>